<keyword evidence="1" id="KW-1133">Transmembrane helix</keyword>
<name>A0A916R764_9HYPH</name>
<dbReference type="EMBL" id="BMKB01000001">
    <property type="protein sequence ID" value="GGA39379.1"/>
    <property type="molecule type" value="Genomic_DNA"/>
</dbReference>
<keyword evidence="1" id="KW-0812">Transmembrane</keyword>
<keyword evidence="3" id="KW-1185">Reference proteome</keyword>
<protein>
    <recommendedName>
        <fullName evidence="4">Flp family type IVb pilin</fullName>
    </recommendedName>
</protein>
<comment type="caution">
    <text evidence="2">The sequence shown here is derived from an EMBL/GenBank/DDBJ whole genome shotgun (WGS) entry which is preliminary data.</text>
</comment>
<dbReference type="Pfam" id="PF04964">
    <property type="entry name" value="Flp_Fap"/>
    <property type="match status" value="1"/>
</dbReference>
<organism evidence="2 3">
    <name type="scientific">Pelagibacterium lentulum</name>
    <dbReference type="NCBI Taxonomy" id="2029865"/>
    <lineage>
        <taxon>Bacteria</taxon>
        <taxon>Pseudomonadati</taxon>
        <taxon>Pseudomonadota</taxon>
        <taxon>Alphaproteobacteria</taxon>
        <taxon>Hyphomicrobiales</taxon>
        <taxon>Devosiaceae</taxon>
        <taxon>Pelagibacterium</taxon>
    </lineage>
</organism>
<dbReference type="RefSeq" id="WP_127073369.1">
    <property type="nucleotide sequence ID" value="NZ_BMKB01000001.1"/>
</dbReference>
<dbReference type="Proteomes" id="UP000596977">
    <property type="component" value="Unassembled WGS sequence"/>
</dbReference>
<dbReference type="AlphaFoldDB" id="A0A916R764"/>
<evidence type="ECO:0000313" key="3">
    <source>
        <dbReference type="Proteomes" id="UP000596977"/>
    </source>
</evidence>
<reference evidence="2 3" key="1">
    <citation type="journal article" date="2014" name="Int. J. Syst. Evol. Microbiol.">
        <title>Complete genome sequence of Corynebacterium casei LMG S-19264T (=DSM 44701T), isolated from a smear-ripened cheese.</title>
        <authorList>
            <consortium name="US DOE Joint Genome Institute (JGI-PGF)"/>
            <person name="Walter F."/>
            <person name="Albersmeier A."/>
            <person name="Kalinowski J."/>
            <person name="Ruckert C."/>
        </authorList>
    </citation>
    <scope>NUCLEOTIDE SEQUENCE [LARGE SCALE GENOMIC DNA]</scope>
    <source>
        <strain evidence="2 3">CGMCC 1.15896</strain>
    </source>
</reference>
<accession>A0A916R764</accession>
<sequence length="56" mass="5979">MIAKFFADNGGATAIEYGLIAALVALLIISVLLSINDSMIDMFNYIESNITPALSQ</sequence>
<evidence type="ECO:0008006" key="4">
    <source>
        <dbReference type="Google" id="ProtNLM"/>
    </source>
</evidence>
<feature type="transmembrane region" description="Helical" evidence="1">
    <location>
        <begin position="14"/>
        <end position="35"/>
    </location>
</feature>
<keyword evidence="1" id="KW-0472">Membrane</keyword>
<dbReference type="InterPro" id="IPR007047">
    <property type="entry name" value="Flp_Fap"/>
</dbReference>
<evidence type="ECO:0000256" key="1">
    <source>
        <dbReference type="SAM" id="Phobius"/>
    </source>
</evidence>
<proteinExistence type="predicted"/>
<evidence type="ECO:0000313" key="2">
    <source>
        <dbReference type="EMBL" id="GGA39379.1"/>
    </source>
</evidence>
<gene>
    <name evidence="2" type="ORF">GCM10011499_06030</name>
</gene>